<accession>A0AAV5J0D1</accession>
<evidence type="ECO:0000313" key="7">
    <source>
        <dbReference type="EMBL" id="GKV05614.1"/>
    </source>
</evidence>
<reference evidence="7 8" key="1">
    <citation type="journal article" date="2021" name="Commun. Biol.">
        <title>The genome of Shorea leprosula (Dipterocarpaceae) highlights the ecological relevance of drought in aseasonal tropical rainforests.</title>
        <authorList>
            <person name="Ng K.K.S."/>
            <person name="Kobayashi M.J."/>
            <person name="Fawcett J.A."/>
            <person name="Hatakeyama M."/>
            <person name="Paape T."/>
            <person name="Ng C.H."/>
            <person name="Ang C.C."/>
            <person name="Tnah L.H."/>
            <person name="Lee C.T."/>
            <person name="Nishiyama T."/>
            <person name="Sese J."/>
            <person name="O'Brien M.J."/>
            <person name="Copetti D."/>
            <person name="Mohd Noor M.I."/>
            <person name="Ong R.C."/>
            <person name="Putra M."/>
            <person name="Sireger I.Z."/>
            <person name="Indrioko S."/>
            <person name="Kosugi Y."/>
            <person name="Izuno A."/>
            <person name="Isagi Y."/>
            <person name="Lee S.L."/>
            <person name="Shimizu K.K."/>
        </authorList>
    </citation>
    <scope>NUCLEOTIDE SEQUENCE [LARGE SCALE GENOMIC DNA]</scope>
    <source>
        <strain evidence="7">214</strain>
    </source>
</reference>
<gene>
    <name evidence="7" type="ORF">SLEP1_g17601</name>
</gene>
<proteinExistence type="inferred from homology"/>
<keyword evidence="3" id="KW-0964">Secreted</keyword>
<organism evidence="7 8">
    <name type="scientific">Rubroshorea leprosula</name>
    <dbReference type="NCBI Taxonomy" id="152421"/>
    <lineage>
        <taxon>Eukaryota</taxon>
        <taxon>Viridiplantae</taxon>
        <taxon>Streptophyta</taxon>
        <taxon>Embryophyta</taxon>
        <taxon>Tracheophyta</taxon>
        <taxon>Spermatophyta</taxon>
        <taxon>Magnoliopsida</taxon>
        <taxon>eudicotyledons</taxon>
        <taxon>Gunneridae</taxon>
        <taxon>Pentapetalae</taxon>
        <taxon>rosids</taxon>
        <taxon>malvids</taxon>
        <taxon>Malvales</taxon>
        <taxon>Dipterocarpaceae</taxon>
        <taxon>Rubroshorea</taxon>
    </lineage>
</organism>
<comment type="subcellular location">
    <subcellularLocation>
        <location evidence="1">Secreted</location>
        <location evidence="1">Extracellular space</location>
        <location evidence="1">Apoplast</location>
    </subcellularLocation>
</comment>
<dbReference type="EMBL" id="BPVZ01000024">
    <property type="protein sequence ID" value="GKV05614.1"/>
    <property type="molecule type" value="Genomic_DNA"/>
</dbReference>
<evidence type="ECO:0000256" key="6">
    <source>
        <dbReference type="SAM" id="SignalP"/>
    </source>
</evidence>
<dbReference type="PANTHER" id="PTHR31279">
    <property type="entry name" value="PROTEIN EXORDIUM-LIKE 5"/>
    <property type="match status" value="1"/>
</dbReference>
<name>A0AAV5J0D1_9ROSI</name>
<keyword evidence="8" id="KW-1185">Reference proteome</keyword>
<comment type="caution">
    <text evidence="7">The sequence shown here is derived from an EMBL/GenBank/DDBJ whole genome shotgun (WGS) entry which is preliminary data.</text>
</comment>
<evidence type="ECO:0000256" key="1">
    <source>
        <dbReference type="ARBA" id="ARBA00004271"/>
    </source>
</evidence>
<dbReference type="InterPro" id="IPR006766">
    <property type="entry name" value="EXORDIUM-like"/>
</dbReference>
<dbReference type="PANTHER" id="PTHR31279:SF13">
    <property type="entry name" value="PROTEIN EXORDIUM-LIKE 6"/>
    <property type="match status" value="1"/>
</dbReference>
<dbReference type="GO" id="GO:0048046">
    <property type="term" value="C:apoplast"/>
    <property type="evidence" value="ECO:0007669"/>
    <property type="project" value="UniProtKB-SubCell"/>
</dbReference>
<evidence type="ECO:0000256" key="2">
    <source>
        <dbReference type="ARBA" id="ARBA00022523"/>
    </source>
</evidence>
<sequence length="311" mass="33076">MVSSLFIRPLALVLSLVLLLPSSLVDGSAESNPNPILTYHAGPLLTGNINLAIIWYGNVGRSQKVAIRNFIKSLNLNSIDADVQPQVSTWWKVVESYQGAVPGSGGSSPPIRVRAYKQMSDASYQYGKILTVDYLPQLVEQVTKGDPNLLPVILTARDITVQGLCMGKCGLHALIDGKKPCIVVGNPETECPGACAWPFHKSDMGPQGVVLQPPNGNIGADAMVVAFASALAEVVTNPFNSGFYQGRETDPVGAAMACRGIFGSGAFPGNAGKVRIDPKTGGAFNAHGNKNKKFLLPAIWDPRTSTCWTLM</sequence>
<dbReference type="Proteomes" id="UP001054252">
    <property type="component" value="Unassembled WGS sequence"/>
</dbReference>
<feature type="chain" id="PRO_5043416817" evidence="6">
    <location>
        <begin position="28"/>
        <end position="311"/>
    </location>
</feature>
<feature type="signal peptide" evidence="6">
    <location>
        <begin position="1"/>
        <end position="27"/>
    </location>
</feature>
<comment type="similarity">
    <text evidence="5">Belongs to the EXORDIUM family.</text>
</comment>
<keyword evidence="2" id="KW-0052">Apoplast</keyword>
<keyword evidence="4 6" id="KW-0732">Signal</keyword>
<evidence type="ECO:0000256" key="4">
    <source>
        <dbReference type="ARBA" id="ARBA00022729"/>
    </source>
</evidence>
<evidence type="ECO:0000313" key="8">
    <source>
        <dbReference type="Proteomes" id="UP001054252"/>
    </source>
</evidence>
<evidence type="ECO:0000256" key="5">
    <source>
        <dbReference type="ARBA" id="ARBA00023591"/>
    </source>
</evidence>
<dbReference type="Pfam" id="PF04674">
    <property type="entry name" value="Phi_1"/>
    <property type="match status" value="1"/>
</dbReference>
<dbReference type="AlphaFoldDB" id="A0AAV5J0D1"/>
<protein>
    <submittedName>
        <fullName evidence="7">Uncharacterized protein</fullName>
    </submittedName>
</protein>
<evidence type="ECO:0000256" key="3">
    <source>
        <dbReference type="ARBA" id="ARBA00022525"/>
    </source>
</evidence>